<dbReference type="CDD" id="cd14809">
    <property type="entry name" value="bZIP_AUREO-like"/>
    <property type="match status" value="1"/>
</dbReference>
<feature type="region of interest" description="Disordered" evidence="1">
    <location>
        <begin position="501"/>
        <end position="533"/>
    </location>
</feature>
<name>A0A7S2B6B9_9STRA</name>
<protein>
    <recommendedName>
        <fullName evidence="2">PAS domain-containing protein</fullName>
    </recommendedName>
</protein>
<feature type="region of interest" description="Disordered" evidence="1">
    <location>
        <begin position="1"/>
        <end position="66"/>
    </location>
</feature>
<sequence>MELEGSSSNETHQSHEAYREIPDLDGAGESRHTMRAGPNGRPPNGEASHEVHPIAPPSVGSSAASNTGGVFDLGDLWQVDAVVQPPVADEWAETELLRAFDIPSEPMNWPRIDIGTGMAGQAVEDQTTTAMEVSSTADEKEKAVAGSSAFSQRAKIKTEAHEPPPADEHMAANGEKQSSYSKAHENSAGYEEGGPEEWTRSRVSDADPGPASEGMTKHRPALASSSESVGGGAKKPAAGAKSAGGSESQERNAETIRRRNRDHARNTRMRQKAYVAQLEQTVQNLESRNKNQELWLRSRAAAMPAPQIVVPQAIPNAAALGDLTLEFLRLFFSGEADLRQWVKVMNAQTQLVSPVSPFRTFNPCTSRDGKQHLDGILKIVEDGISWSVFLRTIGCGSAVWCAARRNNIVPTIEVKLDQILPISSMLYGRWQIRTTNLVQCGAARDCDMSGMIRATFEPAGGTFEGMLGTTSMPQLWPKVNSTTTPLTSVLSSAVDVTSNGVNSVNDQSSSSSSSSLLSGGGGSAAGSNNNSPPTYRQAAAVITSVELVYDVMAFMQQVHRAAAGNTSGIPSIIPNASIVSLDGFTNPQMKFDVLSTPTERWPISSVNQAWQECYGYTSSEVVGRPMGNLFTSHSTAKDETLNTILEHMQVGRASAGVCRLRSKNHGSVLIHMSVYPLWNTSTSQICNFLGIPVQLEMAPCGWLK</sequence>
<feature type="compositionally biased region" description="Low complexity" evidence="1">
    <location>
        <begin position="234"/>
        <end position="246"/>
    </location>
</feature>
<feature type="compositionally biased region" description="Basic residues" evidence="1">
    <location>
        <begin position="258"/>
        <end position="269"/>
    </location>
</feature>
<feature type="compositionally biased region" description="Polar residues" evidence="1">
    <location>
        <begin position="127"/>
        <end position="136"/>
    </location>
</feature>
<dbReference type="SUPFAM" id="SSF55785">
    <property type="entry name" value="PYP-like sensor domain (PAS domain)"/>
    <property type="match status" value="1"/>
</dbReference>
<feature type="compositionally biased region" description="Basic and acidic residues" evidence="1">
    <location>
        <begin position="156"/>
        <end position="170"/>
    </location>
</feature>
<dbReference type="InterPro" id="IPR000014">
    <property type="entry name" value="PAS"/>
</dbReference>
<proteinExistence type="predicted"/>
<dbReference type="Gene3D" id="1.20.5.170">
    <property type="match status" value="1"/>
</dbReference>
<accession>A0A7S2B6B9</accession>
<evidence type="ECO:0000313" key="3">
    <source>
        <dbReference type="EMBL" id="CAD9387674.1"/>
    </source>
</evidence>
<evidence type="ECO:0000259" key="2">
    <source>
        <dbReference type="Pfam" id="PF13426"/>
    </source>
</evidence>
<evidence type="ECO:0000256" key="1">
    <source>
        <dbReference type="SAM" id="MobiDB-lite"/>
    </source>
</evidence>
<feature type="compositionally biased region" description="Basic and acidic residues" evidence="1">
    <location>
        <begin position="12"/>
        <end position="32"/>
    </location>
</feature>
<dbReference type="Gene3D" id="3.30.450.20">
    <property type="entry name" value="PAS domain"/>
    <property type="match status" value="1"/>
</dbReference>
<dbReference type="InterPro" id="IPR035965">
    <property type="entry name" value="PAS-like_dom_sf"/>
</dbReference>
<feature type="domain" description="PAS" evidence="2">
    <location>
        <begin position="602"/>
        <end position="681"/>
    </location>
</feature>
<dbReference type="Pfam" id="PF13426">
    <property type="entry name" value="PAS_9"/>
    <property type="match status" value="1"/>
</dbReference>
<feature type="region of interest" description="Disordered" evidence="1">
    <location>
        <begin position="127"/>
        <end position="269"/>
    </location>
</feature>
<gene>
    <name evidence="3" type="ORF">DSPE1174_LOCUS5865</name>
</gene>
<organism evidence="3">
    <name type="scientific">Octactis speculum</name>
    <dbReference type="NCBI Taxonomy" id="3111310"/>
    <lineage>
        <taxon>Eukaryota</taxon>
        <taxon>Sar</taxon>
        <taxon>Stramenopiles</taxon>
        <taxon>Ochrophyta</taxon>
        <taxon>Dictyochophyceae</taxon>
        <taxon>Dictyochales</taxon>
        <taxon>Dictyochaceae</taxon>
        <taxon>Octactis</taxon>
    </lineage>
</organism>
<reference evidence="3" key="1">
    <citation type="submission" date="2021-01" db="EMBL/GenBank/DDBJ databases">
        <authorList>
            <person name="Corre E."/>
            <person name="Pelletier E."/>
            <person name="Niang G."/>
            <person name="Scheremetjew M."/>
            <person name="Finn R."/>
            <person name="Kale V."/>
            <person name="Holt S."/>
            <person name="Cochrane G."/>
            <person name="Meng A."/>
            <person name="Brown T."/>
            <person name="Cohen L."/>
        </authorList>
    </citation>
    <scope>NUCLEOTIDE SEQUENCE</scope>
    <source>
        <strain evidence="3">CCMP1381</strain>
    </source>
</reference>
<dbReference type="AlphaFoldDB" id="A0A7S2B6B9"/>
<feature type="compositionally biased region" description="Polar residues" evidence="1">
    <location>
        <begin position="1"/>
        <end position="11"/>
    </location>
</feature>
<feature type="compositionally biased region" description="Low complexity" evidence="1">
    <location>
        <begin position="501"/>
        <end position="517"/>
    </location>
</feature>
<dbReference type="EMBL" id="HBGS01011166">
    <property type="protein sequence ID" value="CAD9387674.1"/>
    <property type="molecule type" value="Transcribed_RNA"/>
</dbReference>
<feature type="compositionally biased region" description="Basic and acidic residues" evidence="1">
    <location>
        <begin position="248"/>
        <end position="257"/>
    </location>
</feature>
<dbReference type="CDD" id="cd00130">
    <property type="entry name" value="PAS"/>
    <property type="match status" value="1"/>
</dbReference>